<dbReference type="Pfam" id="PF13489">
    <property type="entry name" value="Methyltransf_23"/>
    <property type="match status" value="1"/>
</dbReference>
<dbReference type="PANTHER" id="PTHR43861">
    <property type="entry name" value="TRANS-ACONITATE 2-METHYLTRANSFERASE-RELATED"/>
    <property type="match status" value="1"/>
</dbReference>
<dbReference type="GO" id="GO:0008168">
    <property type="term" value="F:methyltransferase activity"/>
    <property type="evidence" value="ECO:0007669"/>
    <property type="project" value="UniProtKB-KW"/>
</dbReference>
<dbReference type="PANTHER" id="PTHR43861:SF6">
    <property type="entry name" value="METHYLTRANSFERASE TYPE 11"/>
    <property type="match status" value="1"/>
</dbReference>
<dbReference type="EMBL" id="JBCHKQ010000004">
    <property type="protein sequence ID" value="MEM5948686.1"/>
    <property type="molecule type" value="Genomic_DNA"/>
</dbReference>
<dbReference type="CDD" id="cd02440">
    <property type="entry name" value="AdoMet_MTases"/>
    <property type="match status" value="1"/>
</dbReference>
<comment type="caution">
    <text evidence="1">The sequence shown here is derived from an EMBL/GenBank/DDBJ whole genome shotgun (WGS) entry which is preliminary data.</text>
</comment>
<dbReference type="GO" id="GO:0032259">
    <property type="term" value="P:methylation"/>
    <property type="evidence" value="ECO:0007669"/>
    <property type="project" value="UniProtKB-KW"/>
</dbReference>
<proteinExistence type="predicted"/>
<sequence length="284" mass="32557">MTKTFSTRPSNEPKRHIDCYVCGSAERRMFWQIESASYVKCKKCGFVYQYPQPVPDALAGRYDDSYFEYEIENESNFFDLMLKGLNDIRFFDELESLIKVKRILDIGCATGKLLSFFKSRGWDAYGIEICHQSAEYARKNYGLEILETPVESVDIENEYFGFIHSSHVIEHVPSPVAFLSAIYRLLVPGGYAVIVTPNVEGFQALLLREKWRSAIPDHTFLFSKHTLLSILEKQGFEIVAWKTWGGIAKGIVPTFIKKPFDIMAKLLGFGDVMLFLIRKPTVDL</sequence>
<keyword evidence="1" id="KW-0489">Methyltransferase</keyword>
<dbReference type="Proteomes" id="UP001466331">
    <property type="component" value="Unassembled WGS sequence"/>
</dbReference>
<gene>
    <name evidence="1" type="ORF">WKV44_09035</name>
</gene>
<keyword evidence="1" id="KW-0808">Transferase</keyword>
<dbReference type="Gene3D" id="3.40.50.150">
    <property type="entry name" value="Vaccinia Virus protein VP39"/>
    <property type="match status" value="1"/>
</dbReference>
<dbReference type="RefSeq" id="WP_420070137.1">
    <property type="nucleotide sequence ID" value="NZ_JBCHKQ010000004.1"/>
</dbReference>
<evidence type="ECO:0000313" key="2">
    <source>
        <dbReference type="Proteomes" id="UP001466331"/>
    </source>
</evidence>
<keyword evidence="2" id="KW-1185">Reference proteome</keyword>
<name>A0ABU9UDE2_9SPIR</name>
<protein>
    <submittedName>
        <fullName evidence="1">Class I SAM-dependent methyltransferase</fullName>
        <ecNumber evidence="1">2.1.1.-</ecNumber>
    </submittedName>
</protein>
<organism evidence="1 2">
    <name type="scientific">Rarispira pelagica</name>
    <dbReference type="NCBI Taxonomy" id="3141764"/>
    <lineage>
        <taxon>Bacteria</taxon>
        <taxon>Pseudomonadati</taxon>
        <taxon>Spirochaetota</taxon>
        <taxon>Spirochaetia</taxon>
        <taxon>Winmispirales</taxon>
        <taxon>Winmispiraceae</taxon>
        <taxon>Rarispira</taxon>
    </lineage>
</organism>
<dbReference type="SUPFAM" id="SSF53335">
    <property type="entry name" value="S-adenosyl-L-methionine-dependent methyltransferases"/>
    <property type="match status" value="1"/>
</dbReference>
<accession>A0ABU9UDE2</accession>
<dbReference type="InterPro" id="IPR029063">
    <property type="entry name" value="SAM-dependent_MTases_sf"/>
</dbReference>
<evidence type="ECO:0000313" key="1">
    <source>
        <dbReference type="EMBL" id="MEM5948686.1"/>
    </source>
</evidence>
<dbReference type="EC" id="2.1.1.-" evidence="1"/>
<reference evidence="1 2" key="1">
    <citation type="submission" date="2024-03" db="EMBL/GenBank/DDBJ databases">
        <title>Ignisphaera cupida sp. nov., a hyperthermophilic hydrolytic archaeon from a hot spring of Kamchatka, and proposal of Ignisphaeraceae fam. nov.</title>
        <authorList>
            <person name="Podosokorskaya O.A."/>
            <person name="Elcheninov A.G."/>
            <person name="Maltseva A.I."/>
            <person name="Zayulina K.S."/>
            <person name="Novikov A."/>
            <person name="Merkel A.Y."/>
        </authorList>
    </citation>
    <scope>NUCLEOTIDE SEQUENCE [LARGE SCALE GENOMIC DNA]</scope>
    <source>
        <strain evidence="1 2">38H-sp</strain>
    </source>
</reference>